<dbReference type="GO" id="GO:0006355">
    <property type="term" value="P:regulation of DNA-templated transcription"/>
    <property type="evidence" value="ECO:0007669"/>
    <property type="project" value="InterPro"/>
</dbReference>
<dbReference type="InterPro" id="IPR036097">
    <property type="entry name" value="HisK_dim/P_sf"/>
</dbReference>
<dbReference type="SMART" id="SM00091">
    <property type="entry name" value="PAS"/>
    <property type="match status" value="2"/>
</dbReference>
<dbReference type="Pfam" id="PF00989">
    <property type="entry name" value="PAS"/>
    <property type="match status" value="1"/>
</dbReference>
<keyword evidence="13" id="KW-1185">Reference proteome</keyword>
<dbReference type="SMART" id="SM00388">
    <property type="entry name" value="HisKA"/>
    <property type="match status" value="1"/>
</dbReference>
<keyword evidence="7" id="KW-0812">Transmembrane</keyword>
<reference evidence="12 13" key="1">
    <citation type="submission" date="2017-09" db="EMBL/GenBank/DDBJ databases">
        <authorList>
            <person name="Ehlers B."/>
            <person name="Leendertz F.H."/>
        </authorList>
    </citation>
    <scope>NUCLEOTIDE SEQUENCE [LARGE SCALE GENOMIC DNA]</scope>
    <source>
        <strain evidence="12 13">USBA 140</strain>
    </source>
</reference>
<evidence type="ECO:0000256" key="1">
    <source>
        <dbReference type="ARBA" id="ARBA00000085"/>
    </source>
</evidence>
<dbReference type="SMART" id="SM00387">
    <property type="entry name" value="HATPase_c"/>
    <property type="match status" value="1"/>
</dbReference>
<dbReference type="InterPro" id="IPR003660">
    <property type="entry name" value="HAMP_dom"/>
</dbReference>
<dbReference type="Gene3D" id="3.30.565.10">
    <property type="entry name" value="Histidine kinase-like ATPase, C-terminal domain"/>
    <property type="match status" value="1"/>
</dbReference>
<evidence type="ECO:0000256" key="7">
    <source>
        <dbReference type="SAM" id="Phobius"/>
    </source>
</evidence>
<dbReference type="InterPro" id="IPR003594">
    <property type="entry name" value="HATPase_dom"/>
</dbReference>
<dbReference type="PANTHER" id="PTHR43304:SF1">
    <property type="entry name" value="PAC DOMAIN-CONTAINING PROTEIN"/>
    <property type="match status" value="1"/>
</dbReference>
<dbReference type="GO" id="GO:0000155">
    <property type="term" value="F:phosphorelay sensor kinase activity"/>
    <property type="evidence" value="ECO:0007669"/>
    <property type="project" value="InterPro"/>
</dbReference>
<feature type="domain" description="PAS" evidence="9">
    <location>
        <begin position="493"/>
        <end position="550"/>
    </location>
</feature>
<evidence type="ECO:0000259" key="8">
    <source>
        <dbReference type="PROSITE" id="PS50109"/>
    </source>
</evidence>
<dbReference type="PANTHER" id="PTHR43304">
    <property type="entry name" value="PHYTOCHROME-LIKE PROTEIN CPH1"/>
    <property type="match status" value="1"/>
</dbReference>
<feature type="domain" description="PAC" evidence="10">
    <location>
        <begin position="567"/>
        <end position="619"/>
    </location>
</feature>
<dbReference type="Gene3D" id="3.30.450.20">
    <property type="entry name" value="PAS domain"/>
    <property type="match status" value="2"/>
</dbReference>
<dbReference type="SMART" id="SM00086">
    <property type="entry name" value="PAC"/>
    <property type="match status" value="2"/>
</dbReference>
<dbReference type="PROSITE" id="PS50885">
    <property type="entry name" value="HAMP"/>
    <property type="match status" value="1"/>
</dbReference>
<keyword evidence="4" id="KW-0597">Phosphoprotein</keyword>
<comment type="subcellular location">
    <subcellularLocation>
        <location evidence="2">Membrane</location>
    </subcellularLocation>
</comment>
<evidence type="ECO:0000259" key="10">
    <source>
        <dbReference type="PROSITE" id="PS50113"/>
    </source>
</evidence>
<dbReference type="Gene3D" id="1.10.287.130">
    <property type="match status" value="1"/>
</dbReference>
<dbReference type="AlphaFoldDB" id="A0A286GU36"/>
<keyword evidence="7" id="KW-0472">Membrane</keyword>
<dbReference type="InterPro" id="IPR000700">
    <property type="entry name" value="PAS-assoc_C"/>
</dbReference>
<keyword evidence="5" id="KW-0808">Transferase</keyword>
<dbReference type="PROSITE" id="PS50109">
    <property type="entry name" value="HIS_KIN"/>
    <property type="match status" value="1"/>
</dbReference>
<dbReference type="FunFam" id="3.30.565.10:FF:000006">
    <property type="entry name" value="Sensor histidine kinase WalK"/>
    <property type="match status" value="1"/>
</dbReference>
<keyword evidence="6" id="KW-0418">Kinase</keyword>
<evidence type="ECO:0000256" key="4">
    <source>
        <dbReference type="ARBA" id="ARBA00022553"/>
    </source>
</evidence>
<dbReference type="OrthoDB" id="7313492at2"/>
<protein>
    <recommendedName>
        <fullName evidence="3">histidine kinase</fullName>
        <ecNumber evidence="3">2.7.13.3</ecNumber>
    </recommendedName>
</protein>
<name>A0A286GU36_9PROT</name>
<dbReference type="InterPro" id="IPR000014">
    <property type="entry name" value="PAS"/>
</dbReference>
<dbReference type="PRINTS" id="PR00344">
    <property type="entry name" value="BCTRLSENSOR"/>
</dbReference>
<dbReference type="InterPro" id="IPR003661">
    <property type="entry name" value="HisK_dim/P_dom"/>
</dbReference>
<proteinExistence type="predicted"/>
<evidence type="ECO:0000256" key="5">
    <source>
        <dbReference type="ARBA" id="ARBA00022679"/>
    </source>
</evidence>
<evidence type="ECO:0000256" key="2">
    <source>
        <dbReference type="ARBA" id="ARBA00004370"/>
    </source>
</evidence>
<dbReference type="RefSeq" id="WP_097280595.1">
    <property type="nucleotide sequence ID" value="NZ_OCNJ01000008.1"/>
</dbReference>
<dbReference type="InterPro" id="IPR038188">
    <property type="entry name" value="TorS_sensor_sf"/>
</dbReference>
<evidence type="ECO:0000259" key="11">
    <source>
        <dbReference type="PROSITE" id="PS50885"/>
    </source>
</evidence>
<dbReference type="Proteomes" id="UP000219621">
    <property type="component" value="Unassembled WGS sequence"/>
</dbReference>
<keyword evidence="7" id="KW-1133">Transmembrane helix</keyword>
<dbReference type="SUPFAM" id="SSF47384">
    <property type="entry name" value="Homodimeric domain of signal transducing histidine kinase"/>
    <property type="match status" value="1"/>
</dbReference>
<dbReference type="InterPro" id="IPR052162">
    <property type="entry name" value="Sensor_kinase/Photoreceptor"/>
</dbReference>
<dbReference type="SUPFAM" id="SSF55874">
    <property type="entry name" value="ATPase domain of HSP90 chaperone/DNA topoisomerase II/histidine kinase"/>
    <property type="match status" value="1"/>
</dbReference>
<dbReference type="InterPro" id="IPR005467">
    <property type="entry name" value="His_kinase_dom"/>
</dbReference>
<organism evidence="12 13">
    <name type="scientific">Caenispirillum bisanense</name>
    <dbReference type="NCBI Taxonomy" id="414052"/>
    <lineage>
        <taxon>Bacteria</taxon>
        <taxon>Pseudomonadati</taxon>
        <taxon>Pseudomonadota</taxon>
        <taxon>Alphaproteobacteria</taxon>
        <taxon>Rhodospirillales</taxon>
        <taxon>Novispirillaceae</taxon>
        <taxon>Caenispirillum</taxon>
    </lineage>
</organism>
<dbReference type="InterPro" id="IPR035965">
    <property type="entry name" value="PAS-like_dom_sf"/>
</dbReference>
<evidence type="ECO:0000313" key="13">
    <source>
        <dbReference type="Proteomes" id="UP000219621"/>
    </source>
</evidence>
<feature type="domain" description="HAMP" evidence="11">
    <location>
        <begin position="318"/>
        <end position="369"/>
    </location>
</feature>
<gene>
    <name evidence="12" type="ORF">SAMN05421508_108199</name>
</gene>
<dbReference type="Pfam" id="PF02518">
    <property type="entry name" value="HATPase_c"/>
    <property type="match status" value="1"/>
</dbReference>
<evidence type="ECO:0000313" key="12">
    <source>
        <dbReference type="EMBL" id="SOD99041.1"/>
    </source>
</evidence>
<dbReference type="PROSITE" id="PS50112">
    <property type="entry name" value="PAS"/>
    <property type="match status" value="1"/>
</dbReference>
<evidence type="ECO:0000256" key="6">
    <source>
        <dbReference type="ARBA" id="ARBA00022777"/>
    </source>
</evidence>
<evidence type="ECO:0000259" key="9">
    <source>
        <dbReference type="PROSITE" id="PS50112"/>
    </source>
</evidence>
<dbReference type="EMBL" id="OCNJ01000008">
    <property type="protein sequence ID" value="SOD99041.1"/>
    <property type="molecule type" value="Genomic_DNA"/>
</dbReference>
<dbReference type="InterPro" id="IPR004358">
    <property type="entry name" value="Sig_transdc_His_kin-like_C"/>
</dbReference>
<feature type="domain" description="Histidine kinase" evidence="8">
    <location>
        <begin position="637"/>
        <end position="853"/>
    </location>
</feature>
<accession>A0A286GU36</accession>
<comment type="catalytic activity">
    <reaction evidence="1">
        <text>ATP + protein L-histidine = ADP + protein N-phospho-L-histidine.</text>
        <dbReference type="EC" id="2.7.13.3"/>
    </reaction>
</comment>
<feature type="transmembrane region" description="Helical" evidence="7">
    <location>
        <begin position="12"/>
        <end position="31"/>
    </location>
</feature>
<dbReference type="PROSITE" id="PS50113">
    <property type="entry name" value="PAC"/>
    <property type="match status" value="2"/>
</dbReference>
<dbReference type="Gene3D" id="6.10.340.10">
    <property type="match status" value="1"/>
</dbReference>
<dbReference type="InterPro" id="IPR001610">
    <property type="entry name" value="PAC"/>
</dbReference>
<dbReference type="EC" id="2.7.13.3" evidence="3"/>
<dbReference type="NCBIfam" id="TIGR00229">
    <property type="entry name" value="sensory_box"/>
    <property type="match status" value="1"/>
</dbReference>
<dbReference type="Pfam" id="PF00512">
    <property type="entry name" value="HisKA"/>
    <property type="match status" value="1"/>
</dbReference>
<feature type="domain" description="PAC" evidence="10">
    <location>
        <begin position="442"/>
        <end position="492"/>
    </location>
</feature>
<sequence length="860" mass="94143">MGRWRIGVAFRVLAALLIIVGLTVMLGAFALRTFGDLQGQVSGLARDRLPAILAAAKLDRQAALLSAQASALVLTDTNGARETEMMRILDLVRTLDRLTEELAAGGTPDDSVATIRRLKDGFVETLGELDAQVAERHRLRRALEQTTTHVLRARPDLHDGDGGALAWHDGARTALEALQASALAQHPAVFEREVRSLTAALQSIDAVAADLPPEQRAGALDVRRTLASWAEDPVSGVLPLRRRLLALDDSIRGMLGRNRSLADLLRAASAQLFFDGEQAARDAANAAADRFDRSQITFAAVLAATGVVMLLTFLYLRESVILRLRALQSAMAAHIAGRSHPVPTEGGDEIGDMGRNLRFFLDVIAAREAELRESEQLFRMLALTAPFPLLMARVSDGLVLQRNERAQGLLGLAETAHLHDFLIEPADRLRLADAGAGTDPVTDREVAVRTADGRRGWVLLSAAPALFKGEGVLLLGLVDIAARRQAEQAVRESEEKYRGLVENLKNHAVFAHDVDGRFIYLSPSAEDVLGHTLDDLRADYTRYMPPDELERWKERQAQLHAGVPFTRSYECAYIHEDGSRRAISVVEATVLDEAGRVVGVEGVAHDVTAQRTYQEHLRALVRELEQSNAELEDFAYVASHDLREPLRMVTSYLGLLERRYASTLPPDAREFMDFATEGARRMDRLILDLLEYSRVGRSDRQAAAVPLAEPLETALRNLSVALAETAATVTSDGLLPTVFADPSDMVRLLQNLIGNAVKYRHPDRPPVIVVSARPDGDRIRVTVSDNGIGVPADQTERIFKIFQRLHPRSRYEGTGIGLAVCRKVAELHGGRIWAEPHADGIGTSFHVTLPPAQKAVVAAE</sequence>
<dbReference type="InterPro" id="IPR013767">
    <property type="entry name" value="PAS_fold"/>
</dbReference>
<dbReference type="CDD" id="cd00130">
    <property type="entry name" value="PAS"/>
    <property type="match status" value="1"/>
</dbReference>
<dbReference type="CDD" id="cd00082">
    <property type="entry name" value="HisKA"/>
    <property type="match status" value="1"/>
</dbReference>
<dbReference type="SUPFAM" id="SSF55785">
    <property type="entry name" value="PYP-like sensor domain (PAS domain)"/>
    <property type="match status" value="2"/>
</dbReference>
<dbReference type="InterPro" id="IPR036890">
    <property type="entry name" value="HATPase_C_sf"/>
</dbReference>
<evidence type="ECO:0000256" key="3">
    <source>
        <dbReference type="ARBA" id="ARBA00012438"/>
    </source>
</evidence>
<dbReference type="Gene3D" id="1.20.58.920">
    <property type="match status" value="1"/>
</dbReference>
<dbReference type="GO" id="GO:0016020">
    <property type="term" value="C:membrane"/>
    <property type="evidence" value="ECO:0007669"/>
    <property type="project" value="UniProtKB-SubCell"/>
</dbReference>